<dbReference type="OrthoDB" id="1171174at2"/>
<organism evidence="2 3">
    <name type="scientific">Nakamurella flava</name>
    <dbReference type="NCBI Taxonomy" id="2576308"/>
    <lineage>
        <taxon>Bacteria</taxon>
        <taxon>Bacillati</taxon>
        <taxon>Actinomycetota</taxon>
        <taxon>Actinomycetes</taxon>
        <taxon>Nakamurellales</taxon>
        <taxon>Nakamurellaceae</taxon>
        <taxon>Nakamurella</taxon>
    </lineage>
</organism>
<name>A0A4U6QFC9_9ACTN</name>
<reference evidence="2 3" key="1">
    <citation type="submission" date="2019-05" db="EMBL/GenBank/DDBJ databases">
        <title>Nakamurella sp. N5BH11, whole genome shotgun sequence.</title>
        <authorList>
            <person name="Tuo L."/>
        </authorList>
    </citation>
    <scope>NUCLEOTIDE SEQUENCE [LARGE SCALE GENOMIC DNA]</scope>
    <source>
        <strain evidence="2 3">N5BH11</strain>
    </source>
</reference>
<dbReference type="EMBL" id="SZZH01000003">
    <property type="protein sequence ID" value="TKV58778.1"/>
    <property type="molecule type" value="Genomic_DNA"/>
</dbReference>
<evidence type="ECO:0000256" key="1">
    <source>
        <dbReference type="SAM" id="MobiDB-lite"/>
    </source>
</evidence>
<dbReference type="AlphaFoldDB" id="A0A4U6QFC9"/>
<dbReference type="PROSITE" id="PS51318">
    <property type="entry name" value="TAT"/>
    <property type="match status" value="1"/>
</dbReference>
<evidence type="ECO:0000313" key="3">
    <source>
        <dbReference type="Proteomes" id="UP000306985"/>
    </source>
</evidence>
<dbReference type="InterPro" id="IPR008928">
    <property type="entry name" value="6-hairpin_glycosidase_sf"/>
</dbReference>
<dbReference type="RefSeq" id="WP_137450437.1">
    <property type="nucleotide sequence ID" value="NZ_SZZH01000003.1"/>
</dbReference>
<dbReference type="Proteomes" id="UP000306985">
    <property type="component" value="Unassembled WGS sequence"/>
</dbReference>
<dbReference type="InterPro" id="IPR006311">
    <property type="entry name" value="TAT_signal"/>
</dbReference>
<evidence type="ECO:0000313" key="2">
    <source>
        <dbReference type="EMBL" id="TKV58778.1"/>
    </source>
</evidence>
<feature type="region of interest" description="Disordered" evidence="1">
    <location>
        <begin position="48"/>
        <end position="67"/>
    </location>
</feature>
<comment type="caution">
    <text evidence="2">The sequence shown here is derived from an EMBL/GenBank/DDBJ whole genome shotgun (WGS) entry which is preliminary data.</text>
</comment>
<dbReference type="GO" id="GO:0005975">
    <property type="term" value="P:carbohydrate metabolic process"/>
    <property type="evidence" value="ECO:0007669"/>
    <property type="project" value="InterPro"/>
</dbReference>
<keyword evidence="3" id="KW-1185">Reference proteome</keyword>
<dbReference type="SUPFAM" id="SSF48208">
    <property type="entry name" value="Six-hairpin glycosidases"/>
    <property type="match status" value="1"/>
</dbReference>
<gene>
    <name evidence="2" type="ORF">FDO65_14795</name>
</gene>
<proteinExistence type="predicted"/>
<sequence>MADLPDPLSRPAPVAEPHRLTRRAVLGGLSAGAALTAAGVLWPGMAGAASSGPDATPDAGSAAADLQSEAGAQARSAACDRDAVRRGLGFLQTMTDAYPASNPGPRLAQSYADELGLFSSAFVYDNALAICAALAAGPSGLSLARTLGDGLVFAAANDPDYSDGRLRQAYNVGPYTFYDGNRSPAGFVRADGKANVGWQFGFLGTAVGDMAWAGIALAQLYRRTKAPAYLATALRIGRWITRTTLNPGALGGFSIGVDGGNVSKPNVSTEHNIDCVALFGMLRTLTGDAAWTAAQRRARGFVDKMWNATDGFFWTGSNDGTTINQSPRPLDPQTWSWLALRDRRYARALDWAGRELAVTDNGTGPNSEVLEGVSVSGVTFSDTSRTSTAQYNGRPVEQSGVWLEGTAQQATSLADRGGGADRRAADALLAQVRTAQDRLGFGTAPGTPQHVGGADLPAGGGVVAATSLIDTGFNFGYFRVQHVGATSWYVMAARRVNPLRLGL</sequence>
<protein>
    <submittedName>
        <fullName evidence="2">Tat pathway signal sequence domain protein</fullName>
    </submittedName>
</protein>
<dbReference type="Gene3D" id="1.50.10.20">
    <property type="match status" value="1"/>
</dbReference>
<accession>A0A4U6QFC9</accession>